<reference evidence="2" key="1">
    <citation type="submission" date="2017-06" db="EMBL/GenBank/DDBJ databases">
        <authorList>
            <person name="Varghese N."/>
            <person name="Submissions S."/>
        </authorList>
    </citation>
    <scope>NUCLEOTIDE SEQUENCE [LARGE SCALE GENOMIC DNA]</scope>
    <source>
        <strain evidence="2">DSM 28041</strain>
    </source>
</reference>
<dbReference type="Proteomes" id="UP000198310">
    <property type="component" value="Unassembled WGS sequence"/>
</dbReference>
<protein>
    <submittedName>
        <fullName evidence="1">Uncharacterized protein</fullName>
    </submittedName>
</protein>
<gene>
    <name evidence="1" type="ORF">SAMN06269173_103399</name>
</gene>
<name>A0A238X207_9BACT</name>
<organism evidence="1 2">
    <name type="scientific">Hymenobacter mucosus</name>
    <dbReference type="NCBI Taxonomy" id="1411120"/>
    <lineage>
        <taxon>Bacteria</taxon>
        <taxon>Pseudomonadati</taxon>
        <taxon>Bacteroidota</taxon>
        <taxon>Cytophagia</taxon>
        <taxon>Cytophagales</taxon>
        <taxon>Hymenobacteraceae</taxon>
        <taxon>Hymenobacter</taxon>
    </lineage>
</organism>
<accession>A0A238X207</accession>
<dbReference type="AlphaFoldDB" id="A0A238X207"/>
<evidence type="ECO:0000313" key="1">
    <source>
        <dbReference type="EMBL" id="SNR52897.1"/>
    </source>
</evidence>
<keyword evidence="2" id="KW-1185">Reference proteome</keyword>
<evidence type="ECO:0000313" key="2">
    <source>
        <dbReference type="Proteomes" id="UP000198310"/>
    </source>
</evidence>
<sequence>MKATLYLPHQNPQPVSVEGLSLPEPTTGFAAVSEQVPVLMGCARDLVDVLVSGPG</sequence>
<proteinExistence type="predicted"/>
<dbReference type="EMBL" id="FZNS01000003">
    <property type="protein sequence ID" value="SNR52897.1"/>
    <property type="molecule type" value="Genomic_DNA"/>
</dbReference>
<dbReference type="RefSeq" id="WP_179225495.1">
    <property type="nucleotide sequence ID" value="NZ_FZNS01000003.1"/>
</dbReference>